<dbReference type="EMBL" id="GG738872">
    <property type="protein sequence ID" value="EFC43655.1"/>
    <property type="molecule type" value="Genomic_DNA"/>
</dbReference>
<accession>D2VHV1</accession>
<dbReference type="KEGG" id="ngr:NAEGRDRAFT_49661"/>
<feature type="region of interest" description="Disordered" evidence="1">
    <location>
        <begin position="109"/>
        <end position="128"/>
    </location>
</feature>
<dbReference type="VEuPathDB" id="AmoebaDB:NAEGRDRAFT_49661"/>
<protein>
    <submittedName>
        <fullName evidence="2">Predicted protein</fullName>
    </submittedName>
</protein>
<sequence length="162" mass="19208">MFKSSSLKCCVLSSSHFAKRQQLFKIIQNRVVSHENFSTSCLNRNEKDEQPPSSYSEQITKLVLEKYQEMIKSGDPRAFDQIKEELDKEENEQSIQTIIRNVRMGLISEPSEEIKQKQEEKLDERRKKQFELRKQQEIERRKNAGKEEPKRGGIEYRVVERS</sequence>
<feature type="region of interest" description="Disordered" evidence="1">
    <location>
        <begin position="133"/>
        <end position="162"/>
    </location>
</feature>
<evidence type="ECO:0000256" key="1">
    <source>
        <dbReference type="SAM" id="MobiDB-lite"/>
    </source>
</evidence>
<feature type="compositionally biased region" description="Basic and acidic residues" evidence="1">
    <location>
        <begin position="112"/>
        <end position="128"/>
    </location>
</feature>
<dbReference type="InParanoid" id="D2VHV1"/>
<dbReference type="OrthoDB" id="10507823at2759"/>
<dbReference type="RefSeq" id="XP_002676399.1">
    <property type="nucleotide sequence ID" value="XM_002676353.1"/>
</dbReference>
<gene>
    <name evidence="2" type="ORF">NAEGRDRAFT_49661</name>
</gene>
<dbReference type="Proteomes" id="UP000006671">
    <property type="component" value="Unassembled WGS sequence"/>
</dbReference>
<evidence type="ECO:0000313" key="2">
    <source>
        <dbReference type="EMBL" id="EFC43655.1"/>
    </source>
</evidence>
<evidence type="ECO:0000313" key="3">
    <source>
        <dbReference type="Proteomes" id="UP000006671"/>
    </source>
</evidence>
<dbReference type="OMA" id="MIKRALC"/>
<dbReference type="GeneID" id="8847636"/>
<organism evidence="3">
    <name type="scientific">Naegleria gruberi</name>
    <name type="common">Amoeba</name>
    <dbReference type="NCBI Taxonomy" id="5762"/>
    <lineage>
        <taxon>Eukaryota</taxon>
        <taxon>Discoba</taxon>
        <taxon>Heterolobosea</taxon>
        <taxon>Tetramitia</taxon>
        <taxon>Eutetramitia</taxon>
        <taxon>Vahlkampfiidae</taxon>
        <taxon>Naegleria</taxon>
    </lineage>
</organism>
<proteinExistence type="predicted"/>
<keyword evidence="3" id="KW-1185">Reference proteome</keyword>
<dbReference type="AlphaFoldDB" id="D2VHV1"/>
<name>D2VHV1_NAEGR</name>
<reference evidence="2 3" key="1">
    <citation type="journal article" date="2010" name="Cell">
        <title>The genome of Naegleria gruberi illuminates early eukaryotic versatility.</title>
        <authorList>
            <person name="Fritz-Laylin L.K."/>
            <person name="Prochnik S.E."/>
            <person name="Ginger M.L."/>
            <person name="Dacks J.B."/>
            <person name="Carpenter M.L."/>
            <person name="Field M.C."/>
            <person name="Kuo A."/>
            <person name="Paredez A."/>
            <person name="Chapman J."/>
            <person name="Pham J."/>
            <person name="Shu S."/>
            <person name="Neupane R."/>
            <person name="Cipriano M."/>
            <person name="Mancuso J."/>
            <person name="Tu H."/>
            <person name="Salamov A."/>
            <person name="Lindquist E."/>
            <person name="Shapiro H."/>
            <person name="Lucas S."/>
            <person name="Grigoriev I.V."/>
            <person name="Cande W.Z."/>
            <person name="Fulton C."/>
            <person name="Rokhsar D.S."/>
            <person name="Dawson S.C."/>
        </authorList>
    </citation>
    <scope>NUCLEOTIDE SEQUENCE [LARGE SCALE GENOMIC DNA]</scope>
    <source>
        <strain evidence="2 3">NEG-M</strain>
    </source>
</reference>